<accession>A0ABW0TRK5</accession>
<comment type="caution">
    <text evidence="2">The sequence shown here is derived from an EMBL/GenBank/DDBJ whole genome shotgun (WGS) entry which is preliminary data.</text>
</comment>
<proteinExistence type="predicted"/>
<organism evidence="2 3">
    <name type="scientific">Sporosarcina soli</name>
    <dbReference type="NCBI Taxonomy" id="334736"/>
    <lineage>
        <taxon>Bacteria</taxon>
        <taxon>Bacillati</taxon>
        <taxon>Bacillota</taxon>
        <taxon>Bacilli</taxon>
        <taxon>Bacillales</taxon>
        <taxon>Caryophanaceae</taxon>
        <taxon>Sporosarcina</taxon>
    </lineage>
</organism>
<feature type="chain" id="PRO_5046792606" description="Lipoprotein" evidence="1">
    <location>
        <begin position="24"/>
        <end position="206"/>
    </location>
</feature>
<evidence type="ECO:0008006" key="4">
    <source>
        <dbReference type="Google" id="ProtNLM"/>
    </source>
</evidence>
<evidence type="ECO:0000313" key="2">
    <source>
        <dbReference type="EMBL" id="MFC5591540.1"/>
    </source>
</evidence>
<evidence type="ECO:0000256" key="1">
    <source>
        <dbReference type="SAM" id="SignalP"/>
    </source>
</evidence>
<gene>
    <name evidence="2" type="ORF">ACFPRA_21885</name>
</gene>
<dbReference type="RefSeq" id="WP_381439454.1">
    <property type="nucleotide sequence ID" value="NZ_JBHSNO010000016.1"/>
</dbReference>
<reference evidence="3" key="1">
    <citation type="journal article" date="2019" name="Int. J. Syst. Evol. Microbiol.">
        <title>The Global Catalogue of Microorganisms (GCM) 10K type strain sequencing project: providing services to taxonomists for standard genome sequencing and annotation.</title>
        <authorList>
            <consortium name="The Broad Institute Genomics Platform"/>
            <consortium name="The Broad Institute Genome Sequencing Center for Infectious Disease"/>
            <person name="Wu L."/>
            <person name="Ma J."/>
        </authorList>
    </citation>
    <scope>NUCLEOTIDE SEQUENCE [LARGE SCALE GENOMIC DNA]</scope>
    <source>
        <strain evidence="3">CGMCC 4.1434</strain>
    </source>
</reference>
<dbReference type="Proteomes" id="UP001596109">
    <property type="component" value="Unassembled WGS sequence"/>
</dbReference>
<name>A0ABW0TRK5_9BACL</name>
<keyword evidence="1" id="KW-0732">Signal</keyword>
<protein>
    <recommendedName>
        <fullName evidence="4">Lipoprotein</fullName>
    </recommendedName>
</protein>
<keyword evidence="3" id="KW-1185">Reference proteome</keyword>
<evidence type="ECO:0000313" key="3">
    <source>
        <dbReference type="Proteomes" id="UP001596109"/>
    </source>
</evidence>
<dbReference type="EMBL" id="JBHSNO010000016">
    <property type="protein sequence ID" value="MFC5591540.1"/>
    <property type="molecule type" value="Genomic_DNA"/>
</dbReference>
<sequence>MKFKGLAMALLAGIFFAGCTSGAEETKVEKQKEYIEEGLGGIKDYGQVTVISEAKPFVLEENESLSYELSGVKIIKLEKYTEHAEFPLTLKHGVLDINEVPESLYMVIGTEKMKNKTDSSIVFGGAYKMKEGSNMNVNINTEDILFGDDFGAVMVSGADQKSQFAVVINNPEVTTLSFTLPSAWDEKNNEEDILEEQEFTMGFIKK</sequence>
<dbReference type="PROSITE" id="PS51257">
    <property type="entry name" value="PROKAR_LIPOPROTEIN"/>
    <property type="match status" value="1"/>
</dbReference>
<feature type="signal peptide" evidence="1">
    <location>
        <begin position="1"/>
        <end position="23"/>
    </location>
</feature>